<dbReference type="Gene3D" id="1.10.260.40">
    <property type="entry name" value="lambda repressor-like DNA-binding domains"/>
    <property type="match status" value="1"/>
</dbReference>
<dbReference type="InterPro" id="IPR000843">
    <property type="entry name" value="HTH_LacI"/>
</dbReference>
<dbReference type="SUPFAM" id="SSF53822">
    <property type="entry name" value="Periplasmic binding protein-like I"/>
    <property type="match status" value="1"/>
</dbReference>
<dbReference type="Pfam" id="PF13377">
    <property type="entry name" value="Peripla_BP_3"/>
    <property type="match status" value="1"/>
</dbReference>
<dbReference type="Proteomes" id="UP000228930">
    <property type="component" value="Unassembled WGS sequence"/>
</dbReference>
<dbReference type="InterPro" id="IPR046335">
    <property type="entry name" value="LacI/GalR-like_sensor"/>
</dbReference>
<evidence type="ECO:0000313" key="5">
    <source>
        <dbReference type="EMBL" id="PIT01972.1"/>
    </source>
</evidence>
<dbReference type="InterPro" id="IPR010982">
    <property type="entry name" value="Lambda_DNA-bd_dom_sf"/>
</dbReference>
<dbReference type="PANTHER" id="PTHR30146:SF138">
    <property type="entry name" value="TRANSCRIPTIONAL REGULATORY PROTEIN"/>
    <property type="match status" value="1"/>
</dbReference>
<dbReference type="Pfam" id="PF00356">
    <property type="entry name" value="LacI"/>
    <property type="match status" value="1"/>
</dbReference>
<accession>A0A2M6UBH2</accession>
<dbReference type="RefSeq" id="WP_100177171.1">
    <property type="nucleotide sequence ID" value="NZ_LFJC01000003.1"/>
</dbReference>
<organism evidence="5 6">
    <name type="scientific">Bradyrhizobium nitroreducens</name>
    <dbReference type="NCBI Taxonomy" id="709803"/>
    <lineage>
        <taxon>Bacteria</taxon>
        <taxon>Pseudomonadati</taxon>
        <taxon>Pseudomonadota</taxon>
        <taxon>Alphaproteobacteria</taxon>
        <taxon>Hyphomicrobiales</taxon>
        <taxon>Nitrobacteraceae</taxon>
        <taxon>Bradyrhizobium</taxon>
    </lineage>
</organism>
<keyword evidence="1" id="KW-0805">Transcription regulation</keyword>
<name>A0A2M6UBH2_9BRAD</name>
<keyword evidence="6" id="KW-1185">Reference proteome</keyword>
<sequence>MGKATKRTVTIRDVAAAADVAVGTVSRVLNDHQSVTKQVRERVQKTILTLGYQRNAIAQSMRSARTKMVACAIRDFDIPAFASYVKAAEATFRSAGYTFILASTANDKDVELSLLQTFGQRRVDGVMMTMSDETDPDLVNAITHVAMPIVLIDRELVQSVDSVSADHRAGARQATEYLLSLGHRRIALLVGDPKAYPSRSRIEGYTEAHRSFGVPVDPHLIRDRLLSNEATFRETAALLGRSERPTAIYAAGLDTLSGPLRAVRTAGLVVGQDISIVSGNDSDLAELNTPPITALRWDRSEMGRHAAEMLLDRIEHGRQSPPRRIRLPVSLVVRGSCRPA</sequence>
<gene>
    <name evidence="5" type="ORF">TSA1_15255</name>
</gene>
<evidence type="ECO:0000256" key="1">
    <source>
        <dbReference type="ARBA" id="ARBA00023015"/>
    </source>
</evidence>
<keyword evidence="3" id="KW-0804">Transcription</keyword>
<dbReference type="CDD" id="cd06281">
    <property type="entry name" value="PBP1_LacI-like"/>
    <property type="match status" value="1"/>
</dbReference>
<dbReference type="Gene3D" id="3.40.50.2300">
    <property type="match status" value="2"/>
</dbReference>
<comment type="caution">
    <text evidence="5">The sequence shown here is derived from an EMBL/GenBank/DDBJ whole genome shotgun (WGS) entry which is preliminary data.</text>
</comment>
<dbReference type="GO" id="GO:0000976">
    <property type="term" value="F:transcription cis-regulatory region binding"/>
    <property type="evidence" value="ECO:0007669"/>
    <property type="project" value="TreeGrafter"/>
</dbReference>
<evidence type="ECO:0000259" key="4">
    <source>
        <dbReference type="PROSITE" id="PS50932"/>
    </source>
</evidence>
<feature type="domain" description="HTH lacI-type" evidence="4">
    <location>
        <begin position="9"/>
        <end position="63"/>
    </location>
</feature>
<keyword evidence="2" id="KW-0238">DNA-binding</keyword>
<dbReference type="AlphaFoldDB" id="A0A2M6UBH2"/>
<reference evidence="5 6" key="1">
    <citation type="submission" date="2015-06" db="EMBL/GenBank/DDBJ databases">
        <title>Comparative genome analysis of nirS-carrying Bradyrhizobium sp. strains.</title>
        <authorList>
            <person name="Ishii S."/>
            <person name="Jang J."/>
            <person name="Nishizawa T."/>
            <person name="Senoo K."/>
        </authorList>
    </citation>
    <scope>NUCLEOTIDE SEQUENCE [LARGE SCALE GENOMIC DNA]</scope>
    <source>
        <strain evidence="5 6">TSA1</strain>
    </source>
</reference>
<proteinExistence type="predicted"/>
<dbReference type="InterPro" id="IPR028082">
    <property type="entry name" value="Peripla_BP_I"/>
</dbReference>
<dbReference type="PROSITE" id="PS50932">
    <property type="entry name" value="HTH_LACI_2"/>
    <property type="match status" value="1"/>
</dbReference>
<dbReference type="EMBL" id="LFJC01000003">
    <property type="protein sequence ID" value="PIT01972.1"/>
    <property type="molecule type" value="Genomic_DNA"/>
</dbReference>
<dbReference type="SUPFAM" id="SSF47413">
    <property type="entry name" value="lambda repressor-like DNA-binding domains"/>
    <property type="match status" value="1"/>
</dbReference>
<evidence type="ECO:0000313" key="6">
    <source>
        <dbReference type="Proteomes" id="UP000228930"/>
    </source>
</evidence>
<dbReference type="PANTHER" id="PTHR30146">
    <property type="entry name" value="LACI-RELATED TRANSCRIPTIONAL REPRESSOR"/>
    <property type="match status" value="1"/>
</dbReference>
<dbReference type="GO" id="GO:0003700">
    <property type="term" value="F:DNA-binding transcription factor activity"/>
    <property type="evidence" value="ECO:0007669"/>
    <property type="project" value="TreeGrafter"/>
</dbReference>
<protein>
    <submittedName>
        <fullName evidence="5">Transcriptional regulator</fullName>
    </submittedName>
</protein>
<dbReference type="SMART" id="SM00354">
    <property type="entry name" value="HTH_LACI"/>
    <property type="match status" value="1"/>
</dbReference>
<dbReference type="CDD" id="cd01392">
    <property type="entry name" value="HTH_LacI"/>
    <property type="match status" value="1"/>
</dbReference>
<evidence type="ECO:0000256" key="3">
    <source>
        <dbReference type="ARBA" id="ARBA00023163"/>
    </source>
</evidence>
<evidence type="ECO:0000256" key="2">
    <source>
        <dbReference type="ARBA" id="ARBA00023125"/>
    </source>
</evidence>